<organism evidence="2 3">
    <name type="scientific">Exidia glandulosa HHB12029</name>
    <dbReference type="NCBI Taxonomy" id="1314781"/>
    <lineage>
        <taxon>Eukaryota</taxon>
        <taxon>Fungi</taxon>
        <taxon>Dikarya</taxon>
        <taxon>Basidiomycota</taxon>
        <taxon>Agaricomycotina</taxon>
        <taxon>Agaricomycetes</taxon>
        <taxon>Auriculariales</taxon>
        <taxon>Exidiaceae</taxon>
        <taxon>Exidia</taxon>
    </lineage>
</organism>
<reference evidence="2 3" key="1">
    <citation type="journal article" date="2016" name="Mol. Biol. Evol.">
        <title>Comparative Genomics of Early-Diverging Mushroom-Forming Fungi Provides Insights into the Origins of Lignocellulose Decay Capabilities.</title>
        <authorList>
            <person name="Nagy L.G."/>
            <person name="Riley R."/>
            <person name="Tritt A."/>
            <person name="Adam C."/>
            <person name="Daum C."/>
            <person name="Floudas D."/>
            <person name="Sun H."/>
            <person name="Yadav J.S."/>
            <person name="Pangilinan J."/>
            <person name="Larsson K.H."/>
            <person name="Matsuura K."/>
            <person name="Barry K."/>
            <person name="Labutti K."/>
            <person name="Kuo R."/>
            <person name="Ohm R.A."/>
            <person name="Bhattacharya S.S."/>
            <person name="Shirouzu T."/>
            <person name="Yoshinaga Y."/>
            <person name="Martin F.M."/>
            <person name="Grigoriev I.V."/>
            <person name="Hibbett D.S."/>
        </authorList>
    </citation>
    <scope>NUCLEOTIDE SEQUENCE [LARGE SCALE GENOMIC DNA]</scope>
    <source>
        <strain evidence="2 3">HHB12029</strain>
    </source>
</reference>
<evidence type="ECO:0000256" key="1">
    <source>
        <dbReference type="SAM" id="MobiDB-lite"/>
    </source>
</evidence>
<dbReference type="EMBL" id="KV426106">
    <property type="protein sequence ID" value="KZV88178.1"/>
    <property type="molecule type" value="Genomic_DNA"/>
</dbReference>
<dbReference type="OrthoDB" id="3012326at2759"/>
<protein>
    <submittedName>
        <fullName evidence="2">Uncharacterized protein</fullName>
    </submittedName>
</protein>
<feature type="compositionally biased region" description="Basic and acidic residues" evidence="1">
    <location>
        <begin position="8"/>
        <end position="27"/>
    </location>
</feature>
<evidence type="ECO:0000313" key="3">
    <source>
        <dbReference type="Proteomes" id="UP000077266"/>
    </source>
</evidence>
<evidence type="ECO:0000313" key="2">
    <source>
        <dbReference type="EMBL" id="KZV88178.1"/>
    </source>
</evidence>
<feature type="region of interest" description="Disordered" evidence="1">
    <location>
        <begin position="1"/>
        <end position="27"/>
    </location>
</feature>
<name>A0A165F1L8_EXIGL</name>
<dbReference type="Proteomes" id="UP000077266">
    <property type="component" value="Unassembled WGS sequence"/>
</dbReference>
<dbReference type="AlphaFoldDB" id="A0A165F1L8"/>
<keyword evidence="3" id="KW-1185">Reference proteome</keyword>
<proteinExistence type="predicted"/>
<dbReference type="InParanoid" id="A0A165F1L8"/>
<gene>
    <name evidence="2" type="ORF">EXIGLDRAFT_722949</name>
</gene>
<accession>A0A165F1L8</accession>
<feature type="non-terminal residue" evidence="2">
    <location>
        <position position="263"/>
    </location>
</feature>
<sequence>MANDSDEEKSPWHTLERRKTVSKEPAKRAKARFNLIRPLGEADDSKKWSAYIAQRKACNATIEELYQDDISDWEGPHPLMIQIREGYTHVLQSIDALKNAESNKLERLADCVAPWEVDVHGDGDMEIQSAEIASRIHSVYRPAAVDVRIFYWNKPRMNTVEWHFNISYRVLDPVPAAKPRSIREGSWKPMITAELVDHGRRQWNPKEEKTFSMVGRDVRKVHDAIFGAQSDVPLLDTIRLMLASIGIVIDFVKPDVDTGGAIN</sequence>